<keyword evidence="7 11" id="KW-0418">Kinase</keyword>
<dbReference type="InterPro" id="IPR032882">
    <property type="entry name" value="SrkA/RdoA"/>
</dbReference>
<dbReference type="EC" id="2.7.11.1" evidence="11"/>
<proteinExistence type="inferred from homology"/>
<keyword evidence="1 11" id="KW-0963">Cytoplasm</keyword>
<evidence type="ECO:0000256" key="10">
    <source>
        <dbReference type="ARBA" id="ARBA00023016"/>
    </source>
</evidence>
<dbReference type="NCBIfam" id="NF008738">
    <property type="entry name" value="PRK11768.1"/>
    <property type="match status" value="1"/>
</dbReference>
<organism evidence="13 14">
    <name type="scientific">Marinomonas ostreistagni</name>
    <dbReference type="NCBI Taxonomy" id="359209"/>
    <lineage>
        <taxon>Bacteria</taxon>
        <taxon>Pseudomonadati</taxon>
        <taxon>Pseudomonadota</taxon>
        <taxon>Gammaproteobacteria</taxon>
        <taxon>Oceanospirillales</taxon>
        <taxon>Oceanospirillaceae</taxon>
        <taxon>Marinomonas</taxon>
    </lineage>
</organism>
<feature type="binding site" evidence="11">
    <location>
        <position position="208"/>
    </location>
    <ligand>
        <name>Mg(2+)</name>
        <dbReference type="ChEBI" id="CHEBI:18420"/>
    </ligand>
</feature>
<accession>A0ABS0ZC59</accession>
<evidence type="ECO:0000256" key="2">
    <source>
        <dbReference type="ARBA" id="ARBA00022527"/>
    </source>
</evidence>
<evidence type="ECO:0000256" key="4">
    <source>
        <dbReference type="ARBA" id="ARBA00022679"/>
    </source>
</evidence>
<keyword evidence="6 11" id="KW-0547">Nucleotide-binding</keyword>
<comment type="catalytic activity">
    <reaction evidence="11">
        <text>L-threonyl-[protein] + ATP = O-phospho-L-threonyl-[protein] + ADP + H(+)</text>
        <dbReference type="Rhea" id="RHEA:46608"/>
        <dbReference type="Rhea" id="RHEA-COMP:11060"/>
        <dbReference type="Rhea" id="RHEA-COMP:11605"/>
        <dbReference type="ChEBI" id="CHEBI:15378"/>
        <dbReference type="ChEBI" id="CHEBI:30013"/>
        <dbReference type="ChEBI" id="CHEBI:30616"/>
        <dbReference type="ChEBI" id="CHEBI:61977"/>
        <dbReference type="ChEBI" id="CHEBI:456216"/>
        <dbReference type="EC" id="2.7.11.1"/>
    </reaction>
</comment>
<keyword evidence="5 11" id="KW-0479">Metal-binding</keyword>
<dbReference type="GO" id="GO:0004674">
    <property type="term" value="F:protein serine/threonine kinase activity"/>
    <property type="evidence" value="ECO:0007669"/>
    <property type="project" value="UniProtKB-KW"/>
</dbReference>
<feature type="active site" evidence="11">
    <location>
        <position position="220"/>
    </location>
</feature>
<dbReference type="RefSeq" id="WP_199462838.1">
    <property type="nucleotide sequence ID" value="NZ_JAEMUH010000010.1"/>
</dbReference>
<keyword evidence="2 11" id="KW-0723">Serine/threonine-protein kinase</keyword>
<evidence type="ECO:0000256" key="7">
    <source>
        <dbReference type="ARBA" id="ARBA00022777"/>
    </source>
</evidence>
<dbReference type="EMBL" id="JAEMUH010000010">
    <property type="protein sequence ID" value="MBJ7551251.1"/>
    <property type="molecule type" value="Genomic_DNA"/>
</dbReference>
<keyword evidence="8 11" id="KW-0067">ATP-binding</keyword>
<keyword evidence="10 11" id="KW-0346">Stress response</keyword>
<evidence type="ECO:0000313" key="14">
    <source>
        <dbReference type="Proteomes" id="UP000598488"/>
    </source>
</evidence>
<evidence type="ECO:0000256" key="1">
    <source>
        <dbReference type="ARBA" id="ARBA00022490"/>
    </source>
</evidence>
<dbReference type="Gene3D" id="3.30.200.70">
    <property type="match status" value="1"/>
</dbReference>
<dbReference type="Gene3D" id="1.20.1270.170">
    <property type="match status" value="1"/>
</dbReference>
<feature type="domain" description="Aminoglycoside phosphotransferase" evidence="12">
    <location>
        <begin position="35"/>
        <end position="265"/>
    </location>
</feature>
<comment type="catalytic activity">
    <reaction evidence="11">
        <text>L-seryl-[protein] + ATP = O-phospho-L-seryl-[protein] + ADP + H(+)</text>
        <dbReference type="Rhea" id="RHEA:17989"/>
        <dbReference type="Rhea" id="RHEA-COMP:9863"/>
        <dbReference type="Rhea" id="RHEA-COMP:11604"/>
        <dbReference type="ChEBI" id="CHEBI:15378"/>
        <dbReference type="ChEBI" id="CHEBI:29999"/>
        <dbReference type="ChEBI" id="CHEBI:30616"/>
        <dbReference type="ChEBI" id="CHEBI:83421"/>
        <dbReference type="ChEBI" id="CHEBI:456216"/>
        <dbReference type="EC" id="2.7.11.1"/>
    </reaction>
</comment>
<dbReference type="HAMAP" id="MF_01497">
    <property type="entry name" value="SrkA_kinase"/>
    <property type="match status" value="1"/>
</dbReference>
<evidence type="ECO:0000256" key="3">
    <source>
        <dbReference type="ARBA" id="ARBA00022553"/>
    </source>
</evidence>
<dbReference type="Pfam" id="PF01636">
    <property type="entry name" value="APH"/>
    <property type="match status" value="1"/>
</dbReference>
<evidence type="ECO:0000256" key="9">
    <source>
        <dbReference type="ARBA" id="ARBA00022842"/>
    </source>
</evidence>
<feature type="site" description="ATP" evidence="11">
    <location>
        <position position="36"/>
    </location>
</feature>
<dbReference type="PANTHER" id="PTHR39573:SF1">
    <property type="entry name" value="STRESS RESPONSE KINASE A"/>
    <property type="match status" value="1"/>
</dbReference>
<comment type="similarity">
    <text evidence="11">Belongs to the SrkA/RdoA protein kinase family.</text>
</comment>
<dbReference type="InterPro" id="IPR002575">
    <property type="entry name" value="Aminoglycoside_PTrfase"/>
</dbReference>
<comment type="caution">
    <text evidence="13">The sequence shown here is derived from an EMBL/GenBank/DDBJ whole genome shotgun (WGS) entry which is preliminary data.</text>
</comment>
<keyword evidence="9 11" id="KW-0460">Magnesium</keyword>
<dbReference type="InterPro" id="IPR011009">
    <property type="entry name" value="Kinase-like_dom_sf"/>
</dbReference>
<comment type="subunit">
    <text evidence="11">Monomer.</text>
</comment>
<evidence type="ECO:0000256" key="6">
    <source>
        <dbReference type="ARBA" id="ARBA00022741"/>
    </source>
</evidence>
<evidence type="ECO:0000313" key="13">
    <source>
        <dbReference type="EMBL" id="MBJ7551251.1"/>
    </source>
</evidence>
<reference evidence="13 14" key="1">
    <citation type="submission" date="2020-12" db="EMBL/GenBank/DDBJ databases">
        <title>Comparative genome analysis of fungal antagonists Marinomonas ostreistagni 398 and M. spartinae 468.</title>
        <authorList>
            <person name="Fields J.L."/>
            <person name="Mavrodi O.V."/>
            <person name="Biber P.D."/>
            <person name="Indest K.J."/>
            <person name="Mavrodi D.V."/>
        </authorList>
    </citation>
    <scope>NUCLEOTIDE SEQUENCE [LARGE SCALE GENOMIC DNA]</scope>
    <source>
        <strain evidence="13 14">USM7</strain>
    </source>
</reference>
<name>A0ABS0ZC59_9GAMM</name>
<keyword evidence="3 11" id="KW-0597">Phosphoprotein</keyword>
<protein>
    <recommendedName>
        <fullName evidence="11">Stress response kinase A</fullName>
        <ecNumber evidence="11">2.7.11.1</ecNumber>
    </recommendedName>
    <alternativeName>
        <fullName evidence="11">Serine/threonine-protein kinase SrkA</fullName>
    </alternativeName>
</protein>
<comment type="cofactor">
    <cofactor evidence="11">
        <name>Mg(2+)</name>
        <dbReference type="ChEBI" id="CHEBI:18420"/>
    </cofactor>
</comment>
<keyword evidence="4 11" id="KW-0808">Transferase</keyword>
<dbReference type="Proteomes" id="UP000598488">
    <property type="component" value="Unassembled WGS sequence"/>
</dbReference>
<dbReference type="SUPFAM" id="SSF56112">
    <property type="entry name" value="Protein kinase-like (PK-like)"/>
    <property type="match status" value="1"/>
</dbReference>
<dbReference type="Gene3D" id="1.10.510.10">
    <property type="entry name" value="Transferase(Phosphotransferase) domain 1"/>
    <property type="match status" value="1"/>
</dbReference>
<comment type="subcellular location">
    <subcellularLocation>
        <location evidence="11">Cytoplasm</location>
    </subcellularLocation>
</comment>
<dbReference type="PANTHER" id="PTHR39573">
    <property type="entry name" value="STRESS RESPONSE KINASE A"/>
    <property type="match status" value="1"/>
</dbReference>
<sequence length="323" mass="37643">MNSLEHPYNSLSPDTVMDAVEARGFLCDYRLYPLNSYENRVYQVGIEDEAPLIAKFYRPNRWNIEQIQAEHNALRALRASGVAVSAPIEIEGKTLFQHNEFFYAISYKLMGESPEAGNLDHLYQIGELIGEIHHTSKDWSISERPYTPIISRIKKASQYILSTSFLPKALHNEYVKTIDDLILKATQTINDHKQSNVRFIHGDFHRSNIILNDGVMTALDFDDCRMGYAVQDLWMHLTDPDEKHAQLSELIEGYENFCSFDTRELSLIDPLIAERNILYTAWIAERWHDPAFPKLFPHFTAQQYWEQHLNDLQQIRNSWGNWH</sequence>
<comment type="function">
    <text evidence="11">A protein kinase that phosphorylates Ser and Thr residues. Probably acts to suppress the effects of stress linked to accumulation of reactive oxygen species. Probably involved in the extracytoplasmic stress response.</text>
</comment>
<evidence type="ECO:0000256" key="8">
    <source>
        <dbReference type="ARBA" id="ARBA00022840"/>
    </source>
</evidence>
<evidence type="ECO:0000256" key="11">
    <source>
        <dbReference type="HAMAP-Rule" id="MF_01497"/>
    </source>
</evidence>
<evidence type="ECO:0000259" key="12">
    <source>
        <dbReference type="Pfam" id="PF01636"/>
    </source>
</evidence>
<evidence type="ECO:0000256" key="5">
    <source>
        <dbReference type="ARBA" id="ARBA00022723"/>
    </source>
</evidence>
<keyword evidence="14" id="KW-1185">Reference proteome</keyword>
<feature type="binding site" evidence="11">
    <location>
        <position position="220"/>
    </location>
    <ligand>
        <name>Mg(2+)</name>
        <dbReference type="ChEBI" id="CHEBI:18420"/>
    </ligand>
</feature>
<gene>
    <name evidence="11" type="primary">srkA</name>
    <name evidence="13" type="ORF">JHD44_11195</name>
</gene>
<feature type="active site" description="Proton acceptor" evidence="11">
    <location>
        <position position="203"/>
    </location>
</feature>